<organism evidence="2 3">
    <name type="scientific">Chryseolinea lacunae</name>
    <dbReference type="NCBI Taxonomy" id="2801331"/>
    <lineage>
        <taxon>Bacteria</taxon>
        <taxon>Pseudomonadati</taxon>
        <taxon>Bacteroidota</taxon>
        <taxon>Cytophagia</taxon>
        <taxon>Cytophagales</taxon>
        <taxon>Fulvivirgaceae</taxon>
        <taxon>Chryseolinea</taxon>
    </lineage>
</organism>
<sequence>MKSTERIQKLRNNIETMVETVTHEFIALPQADLNRKESETSWSILECLEHLNRYSRYYNARMADALDKLKPRVGDAHAEARSTWLGRKFIAMMHPSNMKKQKTLKHMNPANSALTSAVIDEFLHHQKTLLVLLARASAFNLSQGSVPVEFLKLLRMNLGDALEFVTVHQQRHVRQALRAKAQNTHRHEPALKI</sequence>
<evidence type="ECO:0000259" key="1">
    <source>
        <dbReference type="Pfam" id="PF12867"/>
    </source>
</evidence>
<accession>A0ABS1KQB1</accession>
<feature type="domain" description="DinB-like" evidence="1">
    <location>
        <begin position="26"/>
        <end position="176"/>
    </location>
</feature>
<dbReference type="EMBL" id="JAERRB010000003">
    <property type="protein sequence ID" value="MBL0741660.1"/>
    <property type="molecule type" value="Genomic_DNA"/>
</dbReference>
<dbReference type="RefSeq" id="WP_202009029.1">
    <property type="nucleotide sequence ID" value="NZ_JAERRB010000003.1"/>
</dbReference>
<protein>
    <submittedName>
        <fullName evidence="2">DinB family protein</fullName>
    </submittedName>
</protein>
<comment type="caution">
    <text evidence="2">The sequence shown here is derived from an EMBL/GenBank/DDBJ whole genome shotgun (WGS) entry which is preliminary data.</text>
</comment>
<dbReference type="Pfam" id="PF12867">
    <property type="entry name" value="DinB_2"/>
    <property type="match status" value="1"/>
</dbReference>
<keyword evidence="3" id="KW-1185">Reference proteome</keyword>
<evidence type="ECO:0000313" key="2">
    <source>
        <dbReference type="EMBL" id="MBL0741660.1"/>
    </source>
</evidence>
<gene>
    <name evidence="2" type="ORF">JI741_10555</name>
</gene>
<dbReference type="InterPro" id="IPR034660">
    <property type="entry name" value="DinB/YfiT-like"/>
</dbReference>
<evidence type="ECO:0000313" key="3">
    <source>
        <dbReference type="Proteomes" id="UP000613030"/>
    </source>
</evidence>
<name>A0ABS1KQB1_9BACT</name>
<reference evidence="2 3" key="1">
    <citation type="submission" date="2021-01" db="EMBL/GenBank/DDBJ databases">
        <title>Chryseolinea sp. Jin1 Genome sequencing and assembly.</title>
        <authorList>
            <person name="Kim I."/>
        </authorList>
    </citation>
    <scope>NUCLEOTIDE SEQUENCE [LARGE SCALE GENOMIC DNA]</scope>
    <source>
        <strain evidence="2 3">Jin1</strain>
    </source>
</reference>
<dbReference type="InterPro" id="IPR024775">
    <property type="entry name" value="DinB-like"/>
</dbReference>
<dbReference type="Gene3D" id="1.20.120.450">
    <property type="entry name" value="dinb family like domain"/>
    <property type="match status" value="1"/>
</dbReference>
<dbReference type="Proteomes" id="UP000613030">
    <property type="component" value="Unassembled WGS sequence"/>
</dbReference>
<dbReference type="SUPFAM" id="SSF109854">
    <property type="entry name" value="DinB/YfiT-like putative metalloenzymes"/>
    <property type="match status" value="1"/>
</dbReference>
<proteinExistence type="predicted"/>